<dbReference type="PANTHER" id="PTHR44757">
    <property type="entry name" value="DIGUANYLATE CYCLASE DGCP"/>
    <property type="match status" value="1"/>
</dbReference>
<feature type="domain" description="GGDEF" evidence="3">
    <location>
        <begin position="312"/>
        <end position="450"/>
    </location>
</feature>
<dbReference type="Pfam" id="PF13426">
    <property type="entry name" value="PAS_9"/>
    <property type="match status" value="1"/>
</dbReference>
<dbReference type="Pfam" id="PF00563">
    <property type="entry name" value="EAL"/>
    <property type="match status" value="1"/>
</dbReference>
<proteinExistence type="predicted"/>
<dbReference type="InterPro" id="IPR052155">
    <property type="entry name" value="Biofilm_reg_signaling"/>
</dbReference>
<keyword evidence="5" id="KW-1185">Reference proteome</keyword>
<evidence type="ECO:0000313" key="5">
    <source>
        <dbReference type="Proteomes" id="UP000004728"/>
    </source>
</evidence>
<dbReference type="STRING" id="983920.Y88_1813"/>
<dbReference type="SMART" id="SM00267">
    <property type="entry name" value="GGDEF"/>
    <property type="match status" value="1"/>
</dbReference>
<accession>F1Z3U4</accession>
<dbReference type="CDD" id="cd01949">
    <property type="entry name" value="GGDEF"/>
    <property type="match status" value="1"/>
</dbReference>
<protein>
    <submittedName>
        <fullName evidence="4">Response regulator receiver modulated diguanylate cyclase/phosphodiesterase with PAS/PAC sensor</fullName>
    </submittedName>
</protein>
<sequence>MACGSAQSAPGDATRPARAGAVSPTDAGLSERLRPAGLAVLCIGPDGCITYANDSFLRCTGHSFPDISGRHYSCVVDVPVLEDMDFLRPDAATANAGAGDGERAGPIPLIRKDKETFWSYGTLQPMTGEGQDGTCLACHAFDGPGRMLFEQAAMIRGIDRHFLIAEYAIDGALMAANARFLEAFHYRAEDVIGQDHAIFLSEAYAVTSEYANFWKSFRLGASHSIHDVRFGRHRREVWIDAVYFTVADSRGTPVKVVQIGRDLTLQKQAEQDRAREFARAESIDCLTGLENRTSFMRSVQKYFNPVTNCTPFSGLLAVIDINRFSAINTAYGNEAGDAILWVVAKRLKSALRSHDISSRIDSDMFGVFIESLPPGTDGHKTVIERILREISAPIEFGDEQIALTASAGVVTGDGWKLAREAGEDDILACAQAALKAAKTLDLNAYRLFDIEFAHAAKRRMTIGRDLDSAMQAETITLHYQPVVSFTDKRPVGYEALARWTHDTMGPIAPPEFISIAEETGAIHCLGKYLFDKAVKFASTLDDNLWVAINVSPIQLQRKEFSTGAMDIVRRYGIHPHRIDIEITESASLDMSRTVQDNLRNLRDFGFSISLDDFGTGFSSLSQLLNLRADRIKIDQSFTRGCLQSPEKVGIIRSILGLSAAMGMQVVAEGIETPEISDLLQDLGCDYGQGYLFGKPMDLGG</sequence>
<evidence type="ECO:0000256" key="1">
    <source>
        <dbReference type="SAM" id="MobiDB-lite"/>
    </source>
</evidence>
<feature type="region of interest" description="Disordered" evidence="1">
    <location>
        <begin position="1"/>
        <end position="27"/>
    </location>
</feature>
<dbReference type="EMBL" id="AEWJ01000013">
    <property type="protein sequence ID" value="EGD60732.1"/>
    <property type="molecule type" value="Genomic_DNA"/>
</dbReference>
<dbReference type="InterPro" id="IPR013656">
    <property type="entry name" value="PAS_4"/>
</dbReference>
<dbReference type="InterPro" id="IPR001633">
    <property type="entry name" value="EAL_dom"/>
</dbReference>
<name>F1Z3U4_9SPHN</name>
<dbReference type="OrthoDB" id="9814202at2"/>
<dbReference type="PROSITE" id="PS50887">
    <property type="entry name" value="GGDEF"/>
    <property type="match status" value="1"/>
</dbReference>
<gene>
    <name evidence="4" type="ORF">Y88_1813</name>
</gene>
<dbReference type="CDD" id="cd00130">
    <property type="entry name" value="PAS"/>
    <property type="match status" value="2"/>
</dbReference>
<dbReference type="CDD" id="cd01948">
    <property type="entry name" value="EAL"/>
    <property type="match status" value="1"/>
</dbReference>
<dbReference type="SUPFAM" id="SSF141868">
    <property type="entry name" value="EAL domain-like"/>
    <property type="match status" value="1"/>
</dbReference>
<dbReference type="SUPFAM" id="SSF55785">
    <property type="entry name" value="PYP-like sensor domain (PAS domain)"/>
    <property type="match status" value="2"/>
</dbReference>
<dbReference type="Gene3D" id="3.20.20.450">
    <property type="entry name" value="EAL domain"/>
    <property type="match status" value="1"/>
</dbReference>
<dbReference type="SUPFAM" id="SSF55073">
    <property type="entry name" value="Nucleotide cyclase"/>
    <property type="match status" value="1"/>
</dbReference>
<feature type="domain" description="EAL" evidence="2">
    <location>
        <begin position="459"/>
        <end position="700"/>
    </location>
</feature>
<evidence type="ECO:0000313" key="4">
    <source>
        <dbReference type="EMBL" id="EGD60732.1"/>
    </source>
</evidence>
<comment type="caution">
    <text evidence="4">The sequence shown here is derived from an EMBL/GenBank/DDBJ whole genome shotgun (WGS) entry which is preliminary data.</text>
</comment>
<dbReference type="Proteomes" id="UP000004728">
    <property type="component" value="Unassembled WGS sequence"/>
</dbReference>
<dbReference type="InterPro" id="IPR000014">
    <property type="entry name" value="PAS"/>
</dbReference>
<dbReference type="Pfam" id="PF08448">
    <property type="entry name" value="PAS_4"/>
    <property type="match status" value="1"/>
</dbReference>
<dbReference type="HOGENOM" id="CLU_000445_70_20_5"/>
<dbReference type="Pfam" id="PF00990">
    <property type="entry name" value="GGDEF"/>
    <property type="match status" value="1"/>
</dbReference>
<dbReference type="Gene3D" id="3.30.450.20">
    <property type="entry name" value="PAS domain"/>
    <property type="match status" value="2"/>
</dbReference>
<dbReference type="NCBIfam" id="TIGR00229">
    <property type="entry name" value="sensory_box"/>
    <property type="match status" value="1"/>
</dbReference>
<dbReference type="InterPro" id="IPR000160">
    <property type="entry name" value="GGDEF_dom"/>
</dbReference>
<dbReference type="InterPro" id="IPR029787">
    <property type="entry name" value="Nucleotide_cyclase"/>
</dbReference>
<dbReference type="PROSITE" id="PS50883">
    <property type="entry name" value="EAL"/>
    <property type="match status" value="1"/>
</dbReference>
<dbReference type="InterPro" id="IPR035965">
    <property type="entry name" value="PAS-like_dom_sf"/>
</dbReference>
<dbReference type="NCBIfam" id="TIGR00254">
    <property type="entry name" value="GGDEF"/>
    <property type="match status" value="1"/>
</dbReference>
<dbReference type="PANTHER" id="PTHR44757:SF2">
    <property type="entry name" value="BIOFILM ARCHITECTURE MAINTENANCE PROTEIN MBAA"/>
    <property type="match status" value="1"/>
</dbReference>
<dbReference type="InParanoid" id="F1Z3U4"/>
<dbReference type="AlphaFoldDB" id="F1Z3U4"/>
<evidence type="ECO:0000259" key="2">
    <source>
        <dbReference type="PROSITE" id="PS50883"/>
    </source>
</evidence>
<evidence type="ECO:0000259" key="3">
    <source>
        <dbReference type="PROSITE" id="PS50887"/>
    </source>
</evidence>
<dbReference type="SMART" id="SM00052">
    <property type="entry name" value="EAL"/>
    <property type="match status" value="1"/>
</dbReference>
<organism evidence="4 5">
    <name type="scientific">Novosphingobium nitrogenifigens DSM 19370</name>
    <dbReference type="NCBI Taxonomy" id="983920"/>
    <lineage>
        <taxon>Bacteria</taxon>
        <taxon>Pseudomonadati</taxon>
        <taxon>Pseudomonadota</taxon>
        <taxon>Alphaproteobacteria</taxon>
        <taxon>Sphingomonadales</taxon>
        <taxon>Sphingomonadaceae</taxon>
        <taxon>Novosphingobium</taxon>
    </lineage>
</organism>
<dbReference type="InterPro" id="IPR043128">
    <property type="entry name" value="Rev_trsase/Diguanyl_cyclase"/>
</dbReference>
<dbReference type="eggNOG" id="COG5001">
    <property type="taxonomic scope" value="Bacteria"/>
</dbReference>
<dbReference type="InterPro" id="IPR035919">
    <property type="entry name" value="EAL_sf"/>
</dbReference>
<dbReference type="RefSeq" id="WP_008068719.1">
    <property type="nucleotide sequence ID" value="NZ_AQWK01000010.1"/>
</dbReference>
<dbReference type="Gene3D" id="3.30.70.270">
    <property type="match status" value="1"/>
</dbReference>
<reference evidence="4 5" key="1">
    <citation type="journal article" date="2012" name="J. Bacteriol.">
        <title>Draft Genome Sequence of Novosphingobium nitrogenifigens Y88T.</title>
        <authorList>
            <person name="Strabala T.J."/>
            <person name="Macdonald L."/>
            <person name="Liu V."/>
            <person name="Smit A.M."/>
        </authorList>
    </citation>
    <scope>NUCLEOTIDE SEQUENCE [LARGE SCALE GENOMIC DNA]</scope>
    <source>
        <strain evidence="4 5">DSM 19370</strain>
    </source>
</reference>